<feature type="signal peptide" evidence="2">
    <location>
        <begin position="1"/>
        <end position="26"/>
    </location>
</feature>
<evidence type="ECO:0000256" key="1">
    <source>
        <dbReference type="SAM" id="MobiDB-lite"/>
    </source>
</evidence>
<sequence>MSKTLHLLSATAVAAALTLIPAVAGATDTPTHDCRPSADGVVADGPAPDDSVTPDDGAAPDDDGVTPDDGAVPDDDGVDPDDGSPDGDGLDGDDLVPEDLGDITAPDDGDTPDGVDLVPEDLGDITAPDDAGDDLPPPDDLGDIVLPDGQPDDGADDATPTDLGAGDGDLAVPTSFRGDVGSQGEPCPVPQDGIQTGAGGTAGTGDPTGALLAAGVGGLALAAGVSAARARRRTA</sequence>
<feature type="compositionally biased region" description="Low complexity" evidence="1">
    <location>
        <begin position="157"/>
        <end position="171"/>
    </location>
</feature>
<organism evidence="3 4">
    <name type="scientific">Iamia majanohamensis</name>
    <dbReference type="NCBI Taxonomy" id="467976"/>
    <lineage>
        <taxon>Bacteria</taxon>
        <taxon>Bacillati</taxon>
        <taxon>Actinomycetota</taxon>
        <taxon>Acidimicrobiia</taxon>
        <taxon>Acidimicrobiales</taxon>
        <taxon>Iamiaceae</taxon>
        <taxon>Iamia</taxon>
    </lineage>
</organism>
<keyword evidence="4" id="KW-1185">Reference proteome</keyword>
<feature type="region of interest" description="Disordered" evidence="1">
    <location>
        <begin position="27"/>
        <end position="208"/>
    </location>
</feature>
<evidence type="ECO:0000313" key="4">
    <source>
        <dbReference type="Proteomes" id="UP001216390"/>
    </source>
</evidence>
<dbReference type="KEGG" id="ima:PO878_20470"/>
<accession>A0AAE9Y5J9</accession>
<gene>
    <name evidence="3" type="ORF">PO878_20470</name>
</gene>
<protein>
    <recommendedName>
        <fullName evidence="5">Gram-positive cocci surface proteins LPxTG domain-containing protein</fullName>
    </recommendedName>
</protein>
<feature type="compositionally biased region" description="Acidic residues" evidence="1">
    <location>
        <begin position="58"/>
        <end position="123"/>
    </location>
</feature>
<evidence type="ECO:0008006" key="5">
    <source>
        <dbReference type="Google" id="ProtNLM"/>
    </source>
</evidence>
<name>A0AAE9Y5J9_9ACTN</name>
<reference evidence="3" key="1">
    <citation type="submission" date="2023-01" db="EMBL/GenBank/DDBJ databases">
        <title>The diversity of Class Acidimicrobiia in South China Sea sediment environments and the proposal of Iamia marina sp. nov., a novel species of the genus Iamia.</title>
        <authorList>
            <person name="He Y."/>
            <person name="Tian X."/>
        </authorList>
    </citation>
    <scope>NUCLEOTIDE SEQUENCE</scope>
    <source>
        <strain evidence="3">DSM 19957</strain>
    </source>
</reference>
<keyword evidence="2" id="KW-0732">Signal</keyword>
<dbReference type="RefSeq" id="WP_272736392.1">
    <property type="nucleotide sequence ID" value="NZ_CP116942.1"/>
</dbReference>
<feature type="compositionally biased region" description="Acidic residues" evidence="1">
    <location>
        <begin position="130"/>
        <end position="142"/>
    </location>
</feature>
<feature type="chain" id="PRO_5042111663" description="Gram-positive cocci surface proteins LPxTG domain-containing protein" evidence="2">
    <location>
        <begin position="27"/>
        <end position="235"/>
    </location>
</feature>
<dbReference type="Proteomes" id="UP001216390">
    <property type="component" value="Chromosome"/>
</dbReference>
<dbReference type="EMBL" id="CP116942">
    <property type="protein sequence ID" value="WCO66870.1"/>
    <property type="molecule type" value="Genomic_DNA"/>
</dbReference>
<evidence type="ECO:0000313" key="3">
    <source>
        <dbReference type="EMBL" id="WCO66870.1"/>
    </source>
</evidence>
<proteinExistence type="predicted"/>
<dbReference type="AlphaFoldDB" id="A0AAE9Y5J9"/>
<evidence type="ECO:0000256" key="2">
    <source>
        <dbReference type="SAM" id="SignalP"/>
    </source>
</evidence>